<comment type="subcellular location">
    <subcellularLocation>
        <location evidence="1">Secreted</location>
    </subcellularLocation>
</comment>
<dbReference type="InterPro" id="IPR011049">
    <property type="entry name" value="Serralysin-like_metalloprot_C"/>
</dbReference>
<accession>A0ABS1TZF8</accession>
<dbReference type="PANTHER" id="PTHR38340">
    <property type="entry name" value="S-LAYER PROTEIN"/>
    <property type="match status" value="1"/>
</dbReference>
<gene>
    <name evidence="4" type="ORF">JMJ56_07335</name>
</gene>
<dbReference type="Proteomes" id="UP000660885">
    <property type="component" value="Unassembled WGS sequence"/>
</dbReference>
<evidence type="ECO:0000256" key="3">
    <source>
        <dbReference type="SAM" id="MobiDB-lite"/>
    </source>
</evidence>
<protein>
    <submittedName>
        <fullName evidence="4">Calcium-binding protein</fullName>
    </submittedName>
</protein>
<dbReference type="EMBL" id="JAETWB010000002">
    <property type="protein sequence ID" value="MBL6077811.1"/>
    <property type="molecule type" value="Genomic_DNA"/>
</dbReference>
<evidence type="ECO:0000256" key="2">
    <source>
        <dbReference type="ARBA" id="ARBA00022525"/>
    </source>
</evidence>
<sequence>MATQIDVSGENFLQGGPFDSLSGLGGNDTLIGSFGNTIDGGDGNDQISPNGPTTVIGGAGQDTIHLPPIHIGLTEADAILVTDFAPGGGGDILDFSDLLRPIRDLGVDLGNPFGPAGYLRLVAQQGDTIVQWDENGGGNNYVPLVILKGVATSALTQANLGYDPQGAPLAGLRLNGTAAAESQLGGLGNDTIFGLSGNDTLDGGAAGTDSLDGGIGNDSLYGGSGDDTLLGNDGDDVILGGTGTDSMDGGSGNDIIFASSSGTVRGGTGNDQIGQTFADPGGVIHVYGDDGNDVIECFPGRGGNATLSGGDGADSIIAADDGQYVLQGDAGTDTLAGGTSDDTLNGGTGDDVMSGGAGNDTYVLDGAGDTVTELPGDGIDTIRSSISLNLMTGVENLVLTAGATAGFGVGNELGNQITGNDSGNSLYGQGGDDTLTGGIGADYLYGGAGNDSVVAGAGIDLLIGEAGNDTLDGGSSPAGFGNVLLGGAGSDTYVVHSGLDLVDEGNIPAYAAYGFGGFDTIISKANFYWDVYSVAERVIIAEGADDPNGTGTTAVGSIFGNEMVGNSGNNVLFGRGGSDTYRAGDGIDFISLSTLGVTDVGNYVARGNNTIIVDPRQSGSVSYDIVFEFDSTKDKVDVSAYRYANAATVIARAVDDGAGSTYISLGDGLDYLYLVGVSKAELLESDFII</sequence>
<dbReference type="InterPro" id="IPR018511">
    <property type="entry name" value="Hemolysin-typ_Ca-bd_CS"/>
</dbReference>
<dbReference type="InterPro" id="IPR019960">
    <property type="entry name" value="T1SS_VCA0849"/>
</dbReference>
<dbReference type="Gene3D" id="2.150.10.10">
    <property type="entry name" value="Serralysin-like metalloprotease, C-terminal"/>
    <property type="match status" value="5"/>
</dbReference>
<name>A0ABS1TZF8_9PROT</name>
<dbReference type="NCBIfam" id="TIGR03661">
    <property type="entry name" value="T1SS_VCA0849"/>
    <property type="match status" value="1"/>
</dbReference>
<keyword evidence="5" id="KW-1185">Reference proteome</keyword>
<dbReference type="PROSITE" id="PS00330">
    <property type="entry name" value="HEMOLYSIN_CALCIUM"/>
    <property type="match status" value="2"/>
</dbReference>
<evidence type="ECO:0000313" key="5">
    <source>
        <dbReference type="Proteomes" id="UP000660885"/>
    </source>
</evidence>
<feature type="region of interest" description="Disordered" evidence="3">
    <location>
        <begin position="35"/>
        <end position="54"/>
    </location>
</feature>
<dbReference type="Pfam" id="PF00353">
    <property type="entry name" value="HemolysinCabind"/>
    <property type="match status" value="7"/>
</dbReference>
<dbReference type="PRINTS" id="PR00313">
    <property type="entry name" value="CABNDNGRPT"/>
</dbReference>
<proteinExistence type="predicted"/>
<dbReference type="InterPro" id="IPR001343">
    <property type="entry name" value="Hemolysn_Ca-bd"/>
</dbReference>
<evidence type="ECO:0000313" key="4">
    <source>
        <dbReference type="EMBL" id="MBL6077811.1"/>
    </source>
</evidence>
<evidence type="ECO:0000256" key="1">
    <source>
        <dbReference type="ARBA" id="ARBA00004613"/>
    </source>
</evidence>
<dbReference type="RefSeq" id="WP_202830976.1">
    <property type="nucleotide sequence ID" value="NZ_JAETWB010000002.1"/>
</dbReference>
<dbReference type="PANTHER" id="PTHR38340:SF1">
    <property type="entry name" value="S-LAYER PROTEIN"/>
    <property type="match status" value="1"/>
</dbReference>
<comment type="caution">
    <text evidence="4">The sequence shown here is derived from an EMBL/GenBank/DDBJ whole genome shotgun (WGS) entry which is preliminary data.</text>
</comment>
<organism evidence="4 5">
    <name type="scientific">Belnapia arida</name>
    <dbReference type="NCBI Taxonomy" id="2804533"/>
    <lineage>
        <taxon>Bacteria</taxon>
        <taxon>Pseudomonadati</taxon>
        <taxon>Pseudomonadota</taxon>
        <taxon>Alphaproteobacteria</taxon>
        <taxon>Acetobacterales</taxon>
        <taxon>Roseomonadaceae</taxon>
        <taxon>Belnapia</taxon>
    </lineage>
</organism>
<dbReference type="SUPFAM" id="SSF51120">
    <property type="entry name" value="beta-Roll"/>
    <property type="match status" value="5"/>
</dbReference>
<dbReference type="InterPro" id="IPR050557">
    <property type="entry name" value="RTX_toxin/Mannuronan_C5-epim"/>
</dbReference>
<reference evidence="4 5" key="1">
    <citation type="submission" date="2021-01" db="EMBL/GenBank/DDBJ databases">
        <title>Belnapia mucosa sp. nov. and Belnapia arida sp. nov., isolated from the Tabernas Desert (Almeria, Spain).</title>
        <authorList>
            <person name="Molina-Menor E."/>
            <person name="Vidal-Verdu A."/>
            <person name="Calonge A."/>
            <person name="Satari L."/>
            <person name="Pereto J."/>
            <person name="Porcar M."/>
        </authorList>
    </citation>
    <scope>NUCLEOTIDE SEQUENCE [LARGE SCALE GENOMIC DNA]</scope>
    <source>
        <strain evidence="4 5">T18</strain>
    </source>
</reference>
<keyword evidence="2" id="KW-0964">Secreted</keyword>